<evidence type="ECO:0000313" key="1">
    <source>
        <dbReference type="EMBL" id="ARD66046.1"/>
    </source>
</evidence>
<sequence>MEEEYSALPITNDFMFTRVMQDPEICKGFLQEVLPDIRIRDLHYLEPQKTLEGNVDAHGVRLDVYVEDNDKVYDIEMQTVPQGDLGRRARYYQGHVDMDLLKKGEKYDELRDSYIIFICTFDPFGFEEYVYTFENQCDEVKDLKLEDGTWKLFLNTKGRKGRNRPNLKIVLDYFDNKPVKEPTELVKKMETAVEIANKDKGWRREVMNLEMKLYDRERIGMQKGIQKGMQKGEKKKAREVAVNLLKQNLPVNLIANATGLSETEIEELKQEL</sequence>
<dbReference type="EMBL" id="CP019962">
    <property type="protein sequence ID" value="ARD66046.1"/>
    <property type="molecule type" value="Genomic_DNA"/>
</dbReference>
<proteinExistence type="predicted"/>
<dbReference type="PANTHER" id="PTHR41317">
    <property type="entry name" value="PD-(D_E)XK NUCLEASE FAMILY TRANSPOSASE"/>
    <property type="match status" value="1"/>
</dbReference>
<dbReference type="KEGG" id="elim:B2M23_11070"/>
<accession>A0AAC9QUV7</accession>
<organism evidence="1 2">
    <name type="scientific">Eubacterium limosum</name>
    <dbReference type="NCBI Taxonomy" id="1736"/>
    <lineage>
        <taxon>Bacteria</taxon>
        <taxon>Bacillati</taxon>
        <taxon>Bacillota</taxon>
        <taxon>Clostridia</taxon>
        <taxon>Eubacteriales</taxon>
        <taxon>Eubacteriaceae</taxon>
        <taxon>Eubacterium</taxon>
    </lineage>
</organism>
<dbReference type="PANTHER" id="PTHR41317:SF1">
    <property type="entry name" value="PD-(D_E)XK NUCLEASE FAMILY TRANSPOSASE"/>
    <property type="match status" value="1"/>
</dbReference>
<evidence type="ECO:0008006" key="3">
    <source>
        <dbReference type="Google" id="ProtNLM"/>
    </source>
</evidence>
<dbReference type="Pfam" id="PF12784">
    <property type="entry name" value="PDDEXK_2"/>
    <property type="match status" value="1"/>
</dbReference>
<dbReference type="AlphaFoldDB" id="A0AAC9QUV7"/>
<name>A0AAC9QUV7_EUBLI</name>
<gene>
    <name evidence="1" type="ORF">B2M23_11070</name>
</gene>
<dbReference type="RefSeq" id="WP_038353607.1">
    <property type="nucleotide sequence ID" value="NZ_CP019962.1"/>
</dbReference>
<dbReference type="NCBIfam" id="TIGR01784">
    <property type="entry name" value="T_den_put_tspse"/>
    <property type="match status" value="1"/>
</dbReference>
<dbReference type="Proteomes" id="UP000192391">
    <property type="component" value="Chromosome"/>
</dbReference>
<reference evidence="2" key="1">
    <citation type="journal article" date="2017" name="Sci. Rep.">
        <title>Determination of the Genome and Primary Transcriptome of Syngas Fermenting Eubacterium limosum ATCC 8486.</title>
        <authorList>
            <person name="Song Y."/>
            <person name="Shin J."/>
            <person name="Jeong Y."/>
            <person name="Jin S."/>
            <person name="Lee J.K."/>
            <person name="Kim D.R."/>
            <person name="Kim S.C."/>
            <person name="Cho S."/>
            <person name="Cho B.K."/>
        </authorList>
    </citation>
    <scope>NUCLEOTIDE SEQUENCE [LARGE SCALE GENOMIC DNA]</scope>
    <source>
        <strain evidence="2">ATCC 8486</strain>
    </source>
</reference>
<dbReference type="InterPro" id="IPR010106">
    <property type="entry name" value="RpnA"/>
</dbReference>
<evidence type="ECO:0000313" key="2">
    <source>
        <dbReference type="Proteomes" id="UP000192391"/>
    </source>
</evidence>
<protein>
    <recommendedName>
        <fullName evidence="3">Rpn family recombination-promoting nuclease/putative transposase</fullName>
    </recommendedName>
</protein>